<proteinExistence type="predicted"/>
<dbReference type="PANTHER" id="PTHR43591">
    <property type="entry name" value="METHYLTRANSFERASE"/>
    <property type="match status" value="1"/>
</dbReference>
<dbReference type="CDD" id="cd02440">
    <property type="entry name" value="AdoMet_MTases"/>
    <property type="match status" value="1"/>
</dbReference>
<evidence type="ECO:0000313" key="1">
    <source>
        <dbReference type="EMBL" id="CED84214.1"/>
    </source>
</evidence>
<reference evidence="1" key="1">
    <citation type="submission" date="2014-08" db="EMBL/GenBank/DDBJ databases">
        <authorList>
            <person name="Sharma Rahul"/>
            <person name="Thines Marco"/>
        </authorList>
    </citation>
    <scope>NUCLEOTIDE SEQUENCE</scope>
</reference>
<dbReference type="Pfam" id="PF13489">
    <property type="entry name" value="Methyltransf_23"/>
    <property type="match status" value="1"/>
</dbReference>
<dbReference type="InterPro" id="IPR029063">
    <property type="entry name" value="SAM-dependent_MTases_sf"/>
</dbReference>
<protein>
    <recommendedName>
        <fullName evidence="2">S-adenosyl-L-methionine-dependent methyltransferase</fullName>
    </recommendedName>
</protein>
<accession>A0A0F7SU34</accession>
<dbReference type="AlphaFoldDB" id="A0A0F7SU34"/>
<dbReference type="Gene3D" id="3.40.50.150">
    <property type="entry name" value="Vaccinia Virus protein VP39"/>
    <property type="match status" value="1"/>
</dbReference>
<sequence>MTAYGAGMEILSGMTDDQRCRVLDVGCGKGEWLEEMASRFKQPTYTGIDILPRPVVLPTVVHYVQADRTALPLPFPNNHFLFVHCRKLFSSLEGEDVYPMLLSECVRVLAPGGMIAFIEGRNAQTIQSNSGRPVDRLKEVMIEKLRKDMLIRKGLDTADLLMSLPKLMRDTGLGRIQVESLRPVKRNENIQN</sequence>
<dbReference type="SUPFAM" id="SSF53335">
    <property type="entry name" value="S-adenosyl-L-methionine-dependent methyltransferases"/>
    <property type="match status" value="1"/>
</dbReference>
<dbReference type="PANTHER" id="PTHR43591:SF24">
    <property type="entry name" value="2-METHOXY-6-POLYPRENYL-1,4-BENZOQUINOL METHYLASE, MITOCHONDRIAL"/>
    <property type="match status" value="1"/>
</dbReference>
<organism evidence="1">
    <name type="scientific">Phaffia rhodozyma</name>
    <name type="common">Yeast</name>
    <name type="synonym">Xanthophyllomyces dendrorhous</name>
    <dbReference type="NCBI Taxonomy" id="264483"/>
    <lineage>
        <taxon>Eukaryota</taxon>
        <taxon>Fungi</taxon>
        <taxon>Dikarya</taxon>
        <taxon>Basidiomycota</taxon>
        <taxon>Agaricomycotina</taxon>
        <taxon>Tremellomycetes</taxon>
        <taxon>Cystofilobasidiales</taxon>
        <taxon>Mrakiaceae</taxon>
        <taxon>Phaffia</taxon>
    </lineage>
</organism>
<evidence type="ECO:0008006" key="2">
    <source>
        <dbReference type="Google" id="ProtNLM"/>
    </source>
</evidence>
<dbReference type="EMBL" id="LN483157">
    <property type="protein sequence ID" value="CED84214.1"/>
    <property type="molecule type" value="Genomic_DNA"/>
</dbReference>
<name>A0A0F7SU34_PHARH</name>
<dbReference type="GO" id="GO:0008168">
    <property type="term" value="F:methyltransferase activity"/>
    <property type="evidence" value="ECO:0007669"/>
    <property type="project" value="TreeGrafter"/>
</dbReference>